<dbReference type="Proteomes" id="UP001465976">
    <property type="component" value="Unassembled WGS sequence"/>
</dbReference>
<dbReference type="EMBL" id="JBAHYK010002339">
    <property type="protein sequence ID" value="KAL0565282.1"/>
    <property type="molecule type" value="Genomic_DNA"/>
</dbReference>
<reference evidence="1 2" key="1">
    <citation type="submission" date="2024-02" db="EMBL/GenBank/DDBJ databases">
        <title>A draft genome for the cacao thread blight pathogen Marasmius crinis-equi.</title>
        <authorList>
            <person name="Cohen S.P."/>
            <person name="Baruah I.K."/>
            <person name="Amoako-Attah I."/>
            <person name="Bukari Y."/>
            <person name="Meinhardt L.W."/>
            <person name="Bailey B.A."/>
        </authorList>
    </citation>
    <scope>NUCLEOTIDE SEQUENCE [LARGE SCALE GENOMIC DNA]</scope>
    <source>
        <strain evidence="1 2">GH-76</strain>
    </source>
</reference>
<sequence length="77" mass="9109">MCPLPARKDTSFKLKLDTALKAMRGKALHSYKVKFKHFNMTEGEHSMEMVKNWFQWQLGKLKDYGPFKTFLKELETP</sequence>
<proteinExistence type="predicted"/>
<name>A0ABR3ER02_9AGAR</name>
<organism evidence="1 2">
    <name type="scientific">Marasmius crinis-equi</name>
    <dbReference type="NCBI Taxonomy" id="585013"/>
    <lineage>
        <taxon>Eukaryota</taxon>
        <taxon>Fungi</taxon>
        <taxon>Dikarya</taxon>
        <taxon>Basidiomycota</taxon>
        <taxon>Agaricomycotina</taxon>
        <taxon>Agaricomycetes</taxon>
        <taxon>Agaricomycetidae</taxon>
        <taxon>Agaricales</taxon>
        <taxon>Marasmiineae</taxon>
        <taxon>Marasmiaceae</taxon>
        <taxon>Marasmius</taxon>
    </lineage>
</organism>
<keyword evidence="2" id="KW-1185">Reference proteome</keyword>
<gene>
    <name evidence="1" type="ORF">V5O48_016745</name>
</gene>
<accession>A0ABR3ER02</accession>
<protein>
    <submittedName>
        <fullName evidence="1">Uncharacterized protein</fullName>
    </submittedName>
</protein>
<comment type="caution">
    <text evidence="1">The sequence shown here is derived from an EMBL/GenBank/DDBJ whole genome shotgun (WGS) entry which is preliminary data.</text>
</comment>
<evidence type="ECO:0000313" key="1">
    <source>
        <dbReference type="EMBL" id="KAL0565282.1"/>
    </source>
</evidence>
<evidence type="ECO:0000313" key="2">
    <source>
        <dbReference type="Proteomes" id="UP001465976"/>
    </source>
</evidence>